<keyword evidence="3" id="KW-0408">Iron</keyword>
<dbReference type="InterPro" id="IPR035938">
    <property type="entry name" value="Hemerythrin-like_sf"/>
</dbReference>
<evidence type="ECO:0000313" key="5">
    <source>
        <dbReference type="Proteomes" id="UP001165384"/>
    </source>
</evidence>
<dbReference type="SUPFAM" id="SSF47188">
    <property type="entry name" value="Hemerythrin-like"/>
    <property type="match status" value="1"/>
</dbReference>
<evidence type="ECO:0000256" key="1">
    <source>
        <dbReference type="ARBA" id="ARBA00010587"/>
    </source>
</evidence>
<evidence type="ECO:0000313" key="4">
    <source>
        <dbReference type="EMBL" id="MCG2576574.1"/>
    </source>
</evidence>
<protein>
    <recommendedName>
        <fullName evidence="6">Hemerythrin-like domain-containing protein</fullName>
    </recommendedName>
</protein>
<organism evidence="4 5">
    <name type="scientific">Dechloromonas hankyongensis</name>
    <dbReference type="NCBI Taxonomy" id="2908002"/>
    <lineage>
        <taxon>Bacteria</taxon>
        <taxon>Pseudomonadati</taxon>
        <taxon>Pseudomonadota</taxon>
        <taxon>Betaproteobacteria</taxon>
        <taxon>Rhodocyclales</taxon>
        <taxon>Azonexaceae</taxon>
        <taxon>Dechloromonas</taxon>
    </lineage>
</organism>
<dbReference type="EMBL" id="JAKLTN010000001">
    <property type="protein sequence ID" value="MCG2576574.1"/>
    <property type="molecule type" value="Genomic_DNA"/>
</dbReference>
<accession>A0ABS9K078</accession>
<dbReference type="Proteomes" id="UP001165384">
    <property type="component" value="Unassembled WGS sequence"/>
</dbReference>
<evidence type="ECO:0000256" key="2">
    <source>
        <dbReference type="ARBA" id="ARBA00022723"/>
    </source>
</evidence>
<dbReference type="Gene3D" id="1.20.120.50">
    <property type="entry name" value="Hemerythrin-like"/>
    <property type="match status" value="1"/>
</dbReference>
<keyword evidence="2" id="KW-0479">Metal-binding</keyword>
<evidence type="ECO:0008006" key="6">
    <source>
        <dbReference type="Google" id="ProtNLM"/>
    </source>
</evidence>
<evidence type="ECO:0000256" key="3">
    <source>
        <dbReference type="ARBA" id="ARBA00023004"/>
    </source>
</evidence>
<dbReference type="RefSeq" id="WP_275708653.1">
    <property type="nucleotide sequence ID" value="NZ_JAKLTN010000001.1"/>
</dbReference>
<name>A0ABS9K078_9RHOO</name>
<reference evidence="4" key="1">
    <citation type="submission" date="2022-01" db="EMBL/GenBank/DDBJ databases">
        <authorList>
            <person name="Jo J.-H."/>
            <person name="Im W.-T."/>
        </authorList>
    </citation>
    <scope>NUCLEOTIDE SEQUENCE</scope>
    <source>
        <strain evidence="4">XY25</strain>
    </source>
</reference>
<comment type="similarity">
    <text evidence="1">Belongs to the hemerythrin family.</text>
</comment>
<keyword evidence="5" id="KW-1185">Reference proteome</keyword>
<sequence>MPSIREQAIETMRRDHEHLLQLIDRIQSMCDQRDRLDNCNDCHASQRGICSGNIEQTIRAFVETTLKHNVIELMFMEGIVPAAHRIAHNQAHMAIAEQLKEIRVVFAKDGNGIHAIEGIERVRETLFAHFQEHDRQLEDYLGAAVAGA</sequence>
<proteinExistence type="inferred from homology"/>
<comment type="caution">
    <text evidence="4">The sequence shown here is derived from an EMBL/GenBank/DDBJ whole genome shotgun (WGS) entry which is preliminary data.</text>
</comment>
<gene>
    <name evidence="4" type="ORF">LZ012_06140</name>
</gene>